<accession>A0A834X6E2</accession>
<dbReference type="PANTHER" id="PTHR47074">
    <property type="entry name" value="BNAC02G40300D PROTEIN"/>
    <property type="match status" value="1"/>
</dbReference>
<comment type="caution">
    <text evidence="1">The sequence shown here is derived from an EMBL/GenBank/DDBJ whole genome shotgun (WGS) entry which is preliminary data.</text>
</comment>
<dbReference type="Proteomes" id="UP000634136">
    <property type="component" value="Unassembled WGS sequence"/>
</dbReference>
<sequence length="285" mass="33076">MVLANGMRKSIGDGKATRVWEDPWVMFDRPSLLLAPIHNSTNVEKVCDLMHESGDYWDEGRLRECFDEDICQRILCTMMDTWSQFDMGLDIDTEAISKFWKRLWKLQMLSSIYHALIDCPEIQIMWVMANYDYSSRMYHANVLEWMAVETKSWRDEQLCKVAMAMYFVWERRNAKKFSNEVIKAEKLWSKVERIMDEYQAANLIDLNNIVMLPNLEWEKPEYPYVKLNVDASTRREGGGCLGGLVRDATGCCLGAFMGHNRALEDVMLLEATALKKGLELALRIG</sequence>
<gene>
    <name evidence="1" type="ORF">G2W53_007257</name>
</gene>
<name>A0A834X6E2_9FABA</name>
<dbReference type="AlphaFoldDB" id="A0A834X6E2"/>
<organism evidence="1 2">
    <name type="scientific">Senna tora</name>
    <dbReference type="NCBI Taxonomy" id="362788"/>
    <lineage>
        <taxon>Eukaryota</taxon>
        <taxon>Viridiplantae</taxon>
        <taxon>Streptophyta</taxon>
        <taxon>Embryophyta</taxon>
        <taxon>Tracheophyta</taxon>
        <taxon>Spermatophyta</taxon>
        <taxon>Magnoliopsida</taxon>
        <taxon>eudicotyledons</taxon>
        <taxon>Gunneridae</taxon>
        <taxon>Pentapetalae</taxon>
        <taxon>rosids</taxon>
        <taxon>fabids</taxon>
        <taxon>Fabales</taxon>
        <taxon>Fabaceae</taxon>
        <taxon>Caesalpinioideae</taxon>
        <taxon>Cassia clade</taxon>
        <taxon>Senna</taxon>
    </lineage>
</organism>
<dbReference type="EMBL" id="JAAIUW010000003">
    <property type="protein sequence ID" value="KAF7838775.1"/>
    <property type="molecule type" value="Genomic_DNA"/>
</dbReference>
<proteinExistence type="predicted"/>
<reference evidence="1" key="1">
    <citation type="submission" date="2020-09" db="EMBL/GenBank/DDBJ databases">
        <title>Genome-Enabled Discovery of Anthraquinone Biosynthesis in Senna tora.</title>
        <authorList>
            <person name="Kang S.-H."/>
            <person name="Pandey R.P."/>
            <person name="Lee C.-M."/>
            <person name="Sim J.-S."/>
            <person name="Jeong J.-T."/>
            <person name="Choi B.-S."/>
            <person name="Jung M."/>
            <person name="Ginzburg D."/>
            <person name="Zhao K."/>
            <person name="Won S.Y."/>
            <person name="Oh T.-J."/>
            <person name="Yu Y."/>
            <person name="Kim N.-H."/>
            <person name="Lee O.R."/>
            <person name="Lee T.-H."/>
            <person name="Bashyal P."/>
            <person name="Kim T.-S."/>
            <person name="Lee W.-H."/>
            <person name="Kawkins C."/>
            <person name="Kim C.-K."/>
            <person name="Kim J.S."/>
            <person name="Ahn B.O."/>
            <person name="Rhee S.Y."/>
            <person name="Sohng J.K."/>
        </authorList>
    </citation>
    <scope>NUCLEOTIDE SEQUENCE</scope>
    <source>
        <tissue evidence="1">Leaf</tissue>
    </source>
</reference>
<dbReference type="InterPro" id="IPR052929">
    <property type="entry name" value="RNase_H-like_EbsB-rel"/>
</dbReference>
<evidence type="ECO:0000313" key="1">
    <source>
        <dbReference type="EMBL" id="KAF7838775.1"/>
    </source>
</evidence>
<dbReference type="PANTHER" id="PTHR47074:SF11">
    <property type="entry name" value="REVERSE TRANSCRIPTASE-LIKE PROTEIN"/>
    <property type="match status" value="1"/>
</dbReference>
<evidence type="ECO:0000313" key="2">
    <source>
        <dbReference type="Proteomes" id="UP000634136"/>
    </source>
</evidence>
<evidence type="ECO:0008006" key="3">
    <source>
        <dbReference type="Google" id="ProtNLM"/>
    </source>
</evidence>
<protein>
    <recommendedName>
        <fullName evidence="3">RNase H type-1 domain-containing protein</fullName>
    </recommendedName>
</protein>
<keyword evidence="2" id="KW-1185">Reference proteome</keyword>